<evidence type="ECO:0000256" key="5">
    <source>
        <dbReference type="RuleBase" id="RU000668"/>
    </source>
</evidence>
<dbReference type="GO" id="GO:0006412">
    <property type="term" value="P:translation"/>
    <property type="evidence" value="ECO:0007669"/>
    <property type="project" value="InterPro"/>
</dbReference>
<keyword evidence="2 5" id="KW-0689">Ribosomal protein</keyword>
<accession>A0A4W2I9I4</accession>
<dbReference type="Ensembl" id="ENSBIXT00005050106.1">
    <property type="protein sequence ID" value="ENSBIXP00005040500.1"/>
    <property type="gene ID" value="ENSBIXG00005023185.1"/>
</dbReference>
<dbReference type="PANTHER" id="PTHR11830">
    <property type="entry name" value="40S RIBOSOMAL PROTEIN S3A"/>
    <property type="match status" value="1"/>
</dbReference>
<sequence>MSKSKHQEVLKKSLFKRLADPFGSLSGTMAVGKNKRLTKGGKKGAKKKVVDPFSKKDWYDVKAPAMFNIRNIGKTSVTRTQGTKITSDGLKGRVFEVSLADLQNDEVAFRKFKLITEDVRQIRKKMMEIMTREVQTNDLKEVVNKLIPDSIGKDIEKACQSIYPFHDVFVRKVKMLKKPKFELGKLMELHGEGSSSGKATGDETGAKVERADGYEPPVQESV</sequence>
<dbReference type="GO" id="GO:1990904">
    <property type="term" value="C:ribonucleoprotein complex"/>
    <property type="evidence" value="ECO:0007669"/>
    <property type="project" value="UniProtKB-KW"/>
</dbReference>
<name>A0A4W2I9I4_BOBOX</name>
<evidence type="ECO:0008006" key="9">
    <source>
        <dbReference type="Google" id="ProtNLM"/>
    </source>
</evidence>
<organism evidence="7 8">
    <name type="scientific">Bos indicus x Bos taurus</name>
    <name type="common">Hybrid cattle</name>
    <dbReference type="NCBI Taxonomy" id="30522"/>
    <lineage>
        <taxon>Eukaryota</taxon>
        <taxon>Metazoa</taxon>
        <taxon>Chordata</taxon>
        <taxon>Craniata</taxon>
        <taxon>Vertebrata</taxon>
        <taxon>Euteleostomi</taxon>
        <taxon>Mammalia</taxon>
        <taxon>Eutheria</taxon>
        <taxon>Laurasiatheria</taxon>
        <taxon>Artiodactyla</taxon>
        <taxon>Ruminantia</taxon>
        <taxon>Pecora</taxon>
        <taxon>Bovidae</taxon>
        <taxon>Bovinae</taxon>
        <taxon>Bos</taxon>
    </lineage>
</organism>
<dbReference type="GeneTree" id="ENSGT00390000018433"/>
<evidence type="ECO:0000256" key="4">
    <source>
        <dbReference type="ARBA" id="ARBA00046758"/>
    </source>
</evidence>
<dbReference type="AlphaFoldDB" id="A0A4W2I9I4"/>
<proteinExistence type="inferred from homology"/>
<feature type="region of interest" description="Disordered" evidence="6">
    <location>
        <begin position="190"/>
        <end position="222"/>
    </location>
</feature>
<keyword evidence="3 5" id="KW-0687">Ribonucleoprotein</keyword>
<reference evidence="7" key="2">
    <citation type="submission" date="2025-08" db="UniProtKB">
        <authorList>
            <consortium name="Ensembl"/>
        </authorList>
    </citation>
    <scope>IDENTIFICATION</scope>
</reference>
<evidence type="ECO:0000313" key="8">
    <source>
        <dbReference type="Proteomes" id="UP000429181"/>
    </source>
</evidence>
<dbReference type="PROSITE" id="PS01191">
    <property type="entry name" value="RIBOSOMAL_S3AE"/>
    <property type="match status" value="1"/>
</dbReference>
<dbReference type="GO" id="GO:0005840">
    <property type="term" value="C:ribosome"/>
    <property type="evidence" value="ECO:0007669"/>
    <property type="project" value="UniProtKB-KW"/>
</dbReference>
<feature type="compositionally biased region" description="Basic and acidic residues" evidence="6">
    <location>
        <begin position="200"/>
        <end position="213"/>
    </location>
</feature>
<dbReference type="Pfam" id="PF01015">
    <property type="entry name" value="Ribosomal_S3Ae"/>
    <property type="match status" value="1"/>
</dbReference>
<dbReference type="Proteomes" id="UP000429181">
    <property type="component" value="Unassembled WGS sequence"/>
</dbReference>
<comment type="subunit">
    <text evidence="4">Component of the small ribosomal subunit. Mature ribosomes consist of a small (40S) and a large (60S) subunit. The 40S subunit contains about 33 different proteins and 1 molecule of RNA (18S). The 60S subunit contains about 49 different proteins and 3 molecules of RNA (28S, 5.8S and 5S). Identified in a IGF2BP1-dependent mRNP granule complex containing untranslated mRNAs. Binds with high affinity to IPO4. Interacts with DDIT3. Part of the small subunit (SSU) processome, composed of more than 70 proteins and the RNA chaperone small nucleolar RNA (snoRNA) U3.</text>
</comment>
<dbReference type="InterPro" id="IPR001593">
    <property type="entry name" value="Ribosomal_eS1"/>
</dbReference>
<evidence type="ECO:0000256" key="2">
    <source>
        <dbReference type="ARBA" id="ARBA00022980"/>
    </source>
</evidence>
<dbReference type="InterPro" id="IPR018281">
    <property type="entry name" value="Ribosomal_eS1_CS"/>
</dbReference>
<dbReference type="SMART" id="SM01397">
    <property type="entry name" value="Ribosomal_S3Ae"/>
    <property type="match status" value="1"/>
</dbReference>
<evidence type="ECO:0000256" key="6">
    <source>
        <dbReference type="SAM" id="MobiDB-lite"/>
    </source>
</evidence>
<dbReference type="GO" id="GO:0003735">
    <property type="term" value="F:structural constituent of ribosome"/>
    <property type="evidence" value="ECO:0007669"/>
    <property type="project" value="InterPro"/>
</dbReference>
<comment type="similarity">
    <text evidence="5">Belongs to the eukaryotic ribosomal protein eS1 family.</text>
</comment>
<protein>
    <recommendedName>
        <fullName evidence="9">40S ribosomal protein S3a</fullName>
    </recommendedName>
</protein>
<reference evidence="8" key="1">
    <citation type="submission" date="2018-11" db="EMBL/GenBank/DDBJ databases">
        <title>Haplotype-resolved cattle genomes.</title>
        <authorList>
            <person name="Low W.Y."/>
            <person name="Tearle R."/>
            <person name="Bickhart D.M."/>
            <person name="Rosen B.D."/>
            <person name="Koren S."/>
            <person name="Rhie A."/>
            <person name="Hiendleder S."/>
            <person name="Phillippy A.M."/>
            <person name="Smith T.P.L."/>
            <person name="Williams J.L."/>
        </authorList>
    </citation>
    <scope>NUCLEOTIDE SEQUENCE [LARGE SCALE GENOMIC DNA]</scope>
</reference>
<evidence type="ECO:0000313" key="7">
    <source>
        <dbReference type="Ensembl" id="ENSBIXP00005040500.1"/>
    </source>
</evidence>
<keyword evidence="1" id="KW-0963">Cytoplasm</keyword>
<evidence type="ECO:0000256" key="3">
    <source>
        <dbReference type="ARBA" id="ARBA00023274"/>
    </source>
</evidence>
<evidence type="ECO:0000256" key="1">
    <source>
        <dbReference type="ARBA" id="ARBA00022490"/>
    </source>
</evidence>